<gene>
    <name evidence="2" type="ORF">ElyMa_002054300</name>
</gene>
<dbReference type="AlphaFoldDB" id="A0AAV4FAB7"/>
<protein>
    <recommendedName>
        <fullName evidence="4">G-protein coupled receptors family 1 profile domain-containing protein</fullName>
    </recommendedName>
</protein>
<dbReference type="EMBL" id="BMAT01004165">
    <property type="protein sequence ID" value="GFR69618.1"/>
    <property type="molecule type" value="Genomic_DNA"/>
</dbReference>
<dbReference type="Gene3D" id="1.20.1070.10">
    <property type="entry name" value="Rhodopsin 7-helix transmembrane proteins"/>
    <property type="match status" value="1"/>
</dbReference>
<keyword evidence="1" id="KW-1133">Transmembrane helix</keyword>
<evidence type="ECO:0000313" key="2">
    <source>
        <dbReference type="EMBL" id="GFR69618.1"/>
    </source>
</evidence>
<evidence type="ECO:0000256" key="1">
    <source>
        <dbReference type="SAM" id="Phobius"/>
    </source>
</evidence>
<keyword evidence="3" id="KW-1185">Reference proteome</keyword>
<dbReference type="SUPFAM" id="SSF81321">
    <property type="entry name" value="Family A G protein-coupled receptor-like"/>
    <property type="match status" value="1"/>
</dbReference>
<evidence type="ECO:0000313" key="3">
    <source>
        <dbReference type="Proteomes" id="UP000762676"/>
    </source>
</evidence>
<evidence type="ECO:0008006" key="4">
    <source>
        <dbReference type="Google" id="ProtNLM"/>
    </source>
</evidence>
<keyword evidence="1" id="KW-0812">Transmembrane</keyword>
<feature type="transmembrane region" description="Helical" evidence="1">
    <location>
        <begin position="67"/>
        <end position="94"/>
    </location>
</feature>
<name>A0AAV4FAB7_9GAST</name>
<keyword evidence="1" id="KW-0472">Membrane</keyword>
<sequence>MEHPMFNASSVLDLSEDTTTAEAAIRQMTVVLSGFWPLILLFGAFANIMNIVVFLKIGARDNVTILLIALSASDLLFLSLISPTVSGLFVFYIVRPTYYPYDSSLFNLLLYWPAYTAYDLSTYISVGAPAFGPHAYFSNSLSALSDGSNLTRFRPTFYVYIHHM</sequence>
<organism evidence="2 3">
    <name type="scientific">Elysia marginata</name>
    <dbReference type="NCBI Taxonomy" id="1093978"/>
    <lineage>
        <taxon>Eukaryota</taxon>
        <taxon>Metazoa</taxon>
        <taxon>Spiralia</taxon>
        <taxon>Lophotrochozoa</taxon>
        <taxon>Mollusca</taxon>
        <taxon>Gastropoda</taxon>
        <taxon>Heterobranchia</taxon>
        <taxon>Euthyneura</taxon>
        <taxon>Panpulmonata</taxon>
        <taxon>Sacoglossa</taxon>
        <taxon>Placobranchoidea</taxon>
        <taxon>Plakobranchidae</taxon>
        <taxon>Elysia</taxon>
    </lineage>
</organism>
<dbReference type="Proteomes" id="UP000762676">
    <property type="component" value="Unassembled WGS sequence"/>
</dbReference>
<reference evidence="2 3" key="1">
    <citation type="journal article" date="2021" name="Elife">
        <title>Chloroplast acquisition without the gene transfer in kleptoplastic sea slugs, Plakobranchus ocellatus.</title>
        <authorList>
            <person name="Maeda T."/>
            <person name="Takahashi S."/>
            <person name="Yoshida T."/>
            <person name="Shimamura S."/>
            <person name="Takaki Y."/>
            <person name="Nagai Y."/>
            <person name="Toyoda A."/>
            <person name="Suzuki Y."/>
            <person name="Arimoto A."/>
            <person name="Ishii H."/>
            <person name="Satoh N."/>
            <person name="Nishiyama T."/>
            <person name="Hasebe M."/>
            <person name="Maruyama T."/>
            <person name="Minagawa J."/>
            <person name="Obokata J."/>
            <person name="Shigenobu S."/>
        </authorList>
    </citation>
    <scope>NUCLEOTIDE SEQUENCE [LARGE SCALE GENOMIC DNA]</scope>
</reference>
<proteinExistence type="predicted"/>
<comment type="caution">
    <text evidence="2">The sequence shown here is derived from an EMBL/GenBank/DDBJ whole genome shotgun (WGS) entry which is preliminary data.</text>
</comment>
<feature type="transmembrane region" description="Helical" evidence="1">
    <location>
        <begin position="35"/>
        <end position="55"/>
    </location>
</feature>
<accession>A0AAV4FAB7</accession>